<dbReference type="Pfam" id="PF02567">
    <property type="entry name" value="PhzC-PhzF"/>
    <property type="match status" value="1"/>
</dbReference>
<dbReference type="GO" id="GO:0016853">
    <property type="term" value="F:isomerase activity"/>
    <property type="evidence" value="ECO:0007669"/>
    <property type="project" value="TreeGrafter"/>
</dbReference>
<dbReference type="SUPFAM" id="SSF54506">
    <property type="entry name" value="Diaminopimelate epimerase-like"/>
    <property type="match status" value="1"/>
</dbReference>
<accession>A0A511N0W6</accession>
<dbReference type="InterPro" id="IPR003719">
    <property type="entry name" value="Phenazine_PhzF-like"/>
</dbReference>
<reference evidence="2 3" key="1">
    <citation type="submission" date="2019-07" db="EMBL/GenBank/DDBJ databases">
        <title>Whole genome shotgun sequence of Deinococcus cellulosilyticus NBRC 106333.</title>
        <authorList>
            <person name="Hosoyama A."/>
            <person name="Uohara A."/>
            <person name="Ohji S."/>
            <person name="Ichikawa N."/>
        </authorList>
    </citation>
    <scope>NUCLEOTIDE SEQUENCE [LARGE SCALE GENOMIC DNA]</scope>
    <source>
        <strain evidence="2 3">NBRC 106333</strain>
    </source>
</reference>
<feature type="active site" evidence="1">
    <location>
        <position position="47"/>
    </location>
</feature>
<evidence type="ECO:0000313" key="3">
    <source>
        <dbReference type="Proteomes" id="UP000321306"/>
    </source>
</evidence>
<sequence length="290" mass="31826">MPELKFYTLDVFTDVRFGGNQLAVVLGAEGLETARLQQIAREFQLAETVFLLPAEGEGDYRARIFTTGREMTFAGHPTIGTALLLAFLGETAGKEEVVLEEIAGLVPVKYRWENGQAVYAELTSPTPPEFRKAEVTPKQVAEVLGLKVQDIHTLEGVSCGTPYLIVEVTSHAALQHLQFNLPAWEKHLENKWAANLYVFFVAPHEIYARMFAPEPGLLEDSATGSAGVALAAHLGNRIPEDLTFTWVVHQGLEMGRPSRLEITAVKDDFEVVATRVGGAAVQVMEGILRI</sequence>
<dbReference type="OrthoDB" id="9788221at2"/>
<dbReference type="AlphaFoldDB" id="A0A511N0W6"/>
<dbReference type="PANTHER" id="PTHR13774">
    <property type="entry name" value="PHENAZINE BIOSYNTHESIS PROTEIN"/>
    <property type="match status" value="1"/>
</dbReference>
<protein>
    <submittedName>
        <fullName evidence="2">Uncharacterized protein</fullName>
    </submittedName>
</protein>
<name>A0A511N0W6_DEIC1</name>
<dbReference type="GO" id="GO:0005737">
    <property type="term" value="C:cytoplasm"/>
    <property type="evidence" value="ECO:0007669"/>
    <property type="project" value="TreeGrafter"/>
</dbReference>
<dbReference type="NCBIfam" id="TIGR00654">
    <property type="entry name" value="PhzF_family"/>
    <property type="match status" value="1"/>
</dbReference>
<dbReference type="EMBL" id="BJXB01000008">
    <property type="protein sequence ID" value="GEM46513.1"/>
    <property type="molecule type" value="Genomic_DNA"/>
</dbReference>
<keyword evidence="3" id="KW-1185">Reference proteome</keyword>
<dbReference type="Proteomes" id="UP000321306">
    <property type="component" value="Unassembled WGS sequence"/>
</dbReference>
<evidence type="ECO:0000256" key="1">
    <source>
        <dbReference type="PIRSR" id="PIRSR016184-1"/>
    </source>
</evidence>
<evidence type="ECO:0000313" key="2">
    <source>
        <dbReference type="EMBL" id="GEM46513.1"/>
    </source>
</evidence>
<gene>
    <name evidence="2" type="ORF">DC3_21480</name>
</gene>
<dbReference type="PIRSF" id="PIRSF016184">
    <property type="entry name" value="PhzC_PhzF"/>
    <property type="match status" value="1"/>
</dbReference>
<comment type="caution">
    <text evidence="2">The sequence shown here is derived from an EMBL/GenBank/DDBJ whole genome shotgun (WGS) entry which is preliminary data.</text>
</comment>
<organism evidence="2 3">
    <name type="scientific">Deinococcus cellulosilyticus (strain DSM 18568 / NBRC 106333 / KACC 11606 / 5516J-15)</name>
    <dbReference type="NCBI Taxonomy" id="1223518"/>
    <lineage>
        <taxon>Bacteria</taxon>
        <taxon>Thermotogati</taxon>
        <taxon>Deinococcota</taxon>
        <taxon>Deinococci</taxon>
        <taxon>Deinococcales</taxon>
        <taxon>Deinococcaceae</taxon>
        <taxon>Deinococcus</taxon>
    </lineage>
</organism>
<proteinExistence type="predicted"/>
<dbReference type="PANTHER" id="PTHR13774:SF32">
    <property type="entry name" value="ANTISENSE-ENHANCING SEQUENCE 1"/>
    <property type="match status" value="1"/>
</dbReference>
<dbReference type="Gene3D" id="3.10.310.10">
    <property type="entry name" value="Diaminopimelate Epimerase, Chain A, domain 1"/>
    <property type="match status" value="2"/>
</dbReference>
<dbReference type="RefSeq" id="WP_146884327.1">
    <property type="nucleotide sequence ID" value="NZ_BJXB01000008.1"/>
</dbReference>